<dbReference type="InterPro" id="IPR019835">
    <property type="entry name" value="SWIB_domain"/>
</dbReference>
<dbReference type="PANTHER" id="PTHR13844">
    <property type="entry name" value="SWI/SNF-RELATED MATRIX-ASSOCIATED ACTIN-DEPENDENT REGULATOR OF CHROMATIN SUBFAMILY D"/>
    <property type="match status" value="1"/>
</dbReference>
<dbReference type="PROSITE" id="PS51998">
    <property type="entry name" value="DEK_C"/>
    <property type="match status" value="1"/>
</dbReference>
<dbReference type="Gene3D" id="1.10.10.60">
    <property type="entry name" value="Homeodomain-like"/>
    <property type="match status" value="1"/>
</dbReference>
<evidence type="ECO:0000259" key="2">
    <source>
        <dbReference type="PROSITE" id="PS51925"/>
    </source>
</evidence>
<dbReference type="InterPro" id="IPR014876">
    <property type="entry name" value="DEK_C"/>
</dbReference>
<proteinExistence type="predicted"/>
<evidence type="ECO:0000313" key="5">
    <source>
        <dbReference type="Proteomes" id="UP000759131"/>
    </source>
</evidence>
<feature type="compositionally biased region" description="Basic and acidic residues" evidence="1">
    <location>
        <begin position="67"/>
        <end position="98"/>
    </location>
</feature>
<dbReference type="InterPro" id="IPR036885">
    <property type="entry name" value="SWIB_MDM2_dom_sf"/>
</dbReference>
<dbReference type="AlphaFoldDB" id="A0A7R9PYV2"/>
<dbReference type="PROSITE" id="PS51925">
    <property type="entry name" value="SWIB_MDM2"/>
    <property type="match status" value="1"/>
</dbReference>
<feature type="compositionally biased region" description="Basic residues" evidence="1">
    <location>
        <begin position="129"/>
        <end position="151"/>
    </location>
</feature>
<organism evidence="4">
    <name type="scientific">Medioppia subpectinata</name>
    <dbReference type="NCBI Taxonomy" id="1979941"/>
    <lineage>
        <taxon>Eukaryota</taxon>
        <taxon>Metazoa</taxon>
        <taxon>Ecdysozoa</taxon>
        <taxon>Arthropoda</taxon>
        <taxon>Chelicerata</taxon>
        <taxon>Arachnida</taxon>
        <taxon>Acari</taxon>
        <taxon>Acariformes</taxon>
        <taxon>Sarcoptiformes</taxon>
        <taxon>Oribatida</taxon>
        <taxon>Brachypylina</taxon>
        <taxon>Oppioidea</taxon>
        <taxon>Oppiidae</taxon>
        <taxon>Medioppia</taxon>
    </lineage>
</organism>
<name>A0A7R9PYV2_9ACAR</name>
<dbReference type="Pfam" id="PF08766">
    <property type="entry name" value="DEK_C"/>
    <property type="match status" value="1"/>
</dbReference>
<dbReference type="SMART" id="SM00151">
    <property type="entry name" value="SWIB"/>
    <property type="match status" value="1"/>
</dbReference>
<feature type="region of interest" description="Disordered" evidence="1">
    <location>
        <begin position="66"/>
        <end position="171"/>
    </location>
</feature>
<dbReference type="Gene3D" id="1.10.245.10">
    <property type="entry name" value="SWIB/MDM2 domain"/>
    <property type="match status" value="1"/>
</dbReference>
<reference evidence="4" key="1">
    <citation type="submission" date="2020-11" db="EMBL/GenBank/DDBJ databases">
        <authorList>
            <person name="Tran Van P."/>
        </authorList>
    </citation>
    <scope>NUCLEOTIDE SEQUENCE</scope>
</reference>
<keyword evidence="5" id="KW-1185">Reference proteome</keyword>
<evidence type="ECO:0008006" key="6">
    <source>
        <dbReference type="Google" id="ProtNLM"/>
    </source>
</evidence>
<dbReference type="InterPro" id="IPR003121">
    <property type="entry name" value="SWIB_MDM2_domain"/>
</dbReference>
<dbReference type="Pfam" id="PF02201">
    <property type="entry name" value="SWIB"/>
    <property type="match status" value="1"/>
</dbReference>
<evidence type="ECO:0000313" key="4">
    <source>
        <dbReference type="EMBL" id="CAD7625360.1"/>
    </source>
</evidence>
<dbReference type="Proteomes" id="UP000759131">
    <property type="component" value="Unassembled WGS sequence"/>
</dbReference>
<dbReference type="EMBL" id="OC857579">
    <property type="protein sequence ID" value="CAD7625360.1"/>
    <property type="molecule type" value="Genomic_DNA"/>
</dbReference>
<feature type="domain" description="DEK-C" evidence="3">
    <location>
        <begin position="5"/>
        <end position="61"/>
    </location>
</feature>
<feature type="compositionally biased region" description="Basic and acidic residues" evidence="1">
    <location>
        <begin position="114"/>
        <end position="128"/>
    </location>
</feature>
<sequence>MSETDISEEVLIKSIREILVSADLNVMTAKLVRNELKAKLNVDNLDSQKKQINSIISDVINELNQTNKDKDNGVKKKDVKKEIKEEVTEKAKEAVESDKESDDSSSDEDITDEGLARKLHNEELDSKRRVTRNNRTTKKSSSAKKTKKTKKKDNSDDSDEEKPKKQRKNGYLKPCVLSTELADFFGESEMARHEVVKRIWSYVKENNLQDPKNKQFTICDDQLLKIFGRKRFRMFGMMKILAKHLN</sequence>
<dbReference type="SUPFAM" id="SSF109715">
    <property type="entry name" value="DEK C-terminal domain"/>
    <property type="match status" value="1"/>
</dbReference>
<dbReference type="OrthoDB" id="10251073at2759"/>
<feature type="compositionally biased region" description="Acidic residues" evidence="1">
    <location>
        <begin position="99"/>
        <end position="112"/>
    </location>
</feature>
<feature type="domain" description="DM2" evidence="2">
    <location>
        <begin position="170"/>
        <end position="246"/>
    </location>
</feature>
<dbReference type="SUPFAM" id="SSF47592">
    <property type="entry name" value="SWIB/MDM2 domain"/>
    <property type="match status" value="1"/>
</dbReference>
<evidence type="ECO:0000256" key="1">
    <source>
        <dbReference type="SAM" id="MobiDB-lite"/>
    </source>
</evidence>
<dbReference type="EMBL" id="CAJPIZ010003004">
    <property type="protein sequence ID" value="CAG2105790.1"/>
    <property type="molecule type" value="Genomic_DNA"/>
</dbReference>
<protein>
    <recommendedName>
        <fullName evidence="6">Upstream activation factor subunit spp27</fullName>
    </recommendedName>
</protein>
<accession>A0A7R9PYV2</accession>
<dbReference type="CDD" id="cd10567">
    <property type="entry name" value="SWIB-MDM2_like"/>
    <property type="match status" value="1"/>
</dbReference>
<evidence type="ECO:0000259" key="3">
    <source>
        <dbReference type="PROSITE" id="PS51998"/>
    </source>
</evidence>
<gene>
    <name evidence="4" type="ORF">OSB1V03_LOCUS5795</name>
</gene>